<evidence type="ECO:0000313" key="7">
    <source>
        <dbReference type="Proteomes" id="UP000515823"/>
    </source>
</evidence>
<dbReference type="PANTHER" id="PTHR30146:SF109">
    <property type="entry name" value="HTH-TYPE TRANSCRIPTIONAL REGULATOR GALS"/>
    <property type="match status" value="1"/>
</dbReference>
<keyword evidence="3" id="KW-0804">Transcription</keyword>
<protein>
    <submittedName>
        <fullName evidence="6">LacI family DNA-binding transcriptional regulator</fullName>
    </submittedName>
</protein>
<dbReference type="Pfam" id="PF00356">
    <property type="entry name" value="LacI"/>
    <property type="match status" value="1"/>
</dbReference>
<feature type="domain" description="HTH cro/C1-type" evidence="5">
    <location>
        <begin position="5"/>
        <end position="54"/>
    </location>
</feature>
<evidence type="ECO:0000256" key="3">
    <source>
        <dbReference type="ARBA" id="ARBA00023163"/>
    </source>
</evidence>
<dbReference type="InterPro" id="IPR028082">
    <property type="entry name" value="Peripla_BP_I"/>
</dbReference>
<evidence type="ECO:0000256" key="2">
    <source>
        <dbReference type="ARBA" id="ARBA00023125"/>
    </source>
</evidence>
<evidence type="ECO:0000313" key="6">
    <source>
        <dbReference type="EMBL" id="QNM04374.1"/>
    </source>
</evidence>
<dbReference type="GO" id="GO:0000976">
    <property type="term" value="F:transcription cis-regulatory region binding"/>
    <property type="evidence" value="ECO:0007669"/>
    <property type="project" value="TreeGrafter"/>
</dbReference>
<dbReference type="Gene3D" id="1.10.260.40">
    <property type="entry name" value="lambda repressor-like DNA-binding domains"/>
    <property type="match status" value="1"/>
</dbReference>
<dbReference type="Pfam" id="PF13377">
    <property type="entry name" value="Peripla_BP_3"/>
    <property type="match status" value="1"/>
</dbReference>
<proteinExistence type="predicted"/>
<dbReference type="SUPFAM" id="SSF47413">
    <property type="entry name" value="lambda repressor-like DNA-binding domains"/>
    <property type="match status" value="1"/>
</dbReference>
<dbReference type="AlphaFoldDB" id="A0A7G9G0P2"/>
<dbReference type="SUPFAM" id="SSF53822">
    <property type="entry name" value="Periplasmic binding protein-like I"/>
    <property type="match status" value="1"/>
</dbReference>
<reference evidence="6 7" key="1">
    <citation type="submission" date="2020-08" db="EMBL/GenBank/DDBJ databases">
        <authorList>
            <person name="Liu C."/>
            <person name="Sun Q."/>
        </authorList>
    </citation>
    <scope>NUCLEOTIDE SEQUENCE [LARGE SCALE GENOMIC DNA]</scope>
    <source>
        <strain evidence="6 7">NSJ-38</strain>
    </source>
</reference>
<evidence type="ECO:0000259" key="5">
    <source>
        <dbReference type="PROSITE" id="PS50943"/>
    </source>
</evidence>
<gene>
    <name evidence="6" type="ORF">H9Q78_07675</name>
</gene>
<keyword evidence="2 6" id="KW-0238">DNA-binding</keyword>
<evidence type="ECO:0000259" key="4">
    <source>
        <dbReference type="PROSITE" id="PS50932"/>
    </source>
</evidence>
<dbReference type="CDD" id="cd06267">
    <property type="entry name" value="PBP1_LacI_sugar_binding-like"/>
    <property type="match status" value="1"/>
</dbReference>
<sequence>MDRDRGSKDVTIKDVAKRAGVAISTVSRVLNGLDKVSPKTEKKVKEAVEELGYVQNGLAVSMVTGQTRTIMMVVPDFTNDFNGAVIQGAEEYLKEQGYTMLIFSTKDFKEEDFENLYRRFSKLVDGVLVVPANPDDMDYGRWEKPLVLIDCYRPGQDYYTVEIDNAKGGYLLARELLLNGHTRIGLVGGIPGASLGGQRIAGFERAMKEYGVPVDKRLMMRGQHFEDTGYRGMKKLWDLPDRLRPTGVVAVNNLTCIGCMEALSEQGAVIGEDISLVGFDDHLLARYSVPGITVIVRPTIEMGREGAKLLVRQLRKEEIGQKRVVMEIKLKRRNSVKRLLV</sequence>
<organism evidence="6 7">
    <name type="scientific">Qiania dongpingensis</name>
    <dbReference type="NCBI Taxonomy" id="2763669"/>
    <lineage>
        <taxon>Bacteria</taxon>
        <taxon>Bacillati</taxon>
        <taxon>Bacillota</taxon>
        <taxon>Clostridia</taxon>
        <taxon>Lachnospirales</taxon>
        <taxon>Lachnospiraceae</taxon>
        <taxon>Qiania</taxon>
    </lineage>
</organism>
<name>A0A7G9G0P2_9FIRM</name>
<dbReference type="GO" id="GO:0003700">
    <property type="term" value="F:DNA-binding transcription factor activity"/>
    <property type="evidence" value="ECO:0007669"/>
    <property type="project" value="TreeGrafter"/>
</dbReference>
<dbReference type="PROSITE" id="PS50943">
    <property type="entry name" value="HTH_CROC1"/>
    <property type="match status" value="1"/>
</dbReference>
<dbReference type="Gene3D" id="3.40.50.2300">
    <property type="match status" value="2"/>
</dbReference>
<dbReference type="Proteomes" id="UP000515823">
    <property type="component" value="Chromosome"/>
</dbReference>
<dbReference type="InterPro" id="IPR010982">
    <property type="entry name" value="Lambda_DNA-bd_dom_sf"/>
</dbReference>
<evidence type="ECO:0000256" key="1">
    <source>
        <dbReference type="ARBA" id="ARBA00023015"/>
    </source>
</evidence>
<dbReference type="InterPro" id="IPR001387">
    <property type="entry name" value="Cro/C1-type_HTH"/>
</dbReference>
<dbReference type="SMART" id="SM00354">
    <property type="entry name" value="HTH_LACI"/>
    <property type="match status" value="1"/>
</dbReference>
<dbReference type="InterPro" id="IPR046335">
    <property type="entry name" value="LacI/GalR-like_sensor"/>
</dbReference>
<keyword evidence="1" id="KW-0805">Transcription regulation</keyword>
<dbReference type="PANTHER" id="PTHR30146">
    <property type="entry name" value="LACI-RELATED TRANSCRIPTIONAL REPRESSOR"/>
    <property type="match status" value="1"/>
</dbReference>
<dbReference type="RefSeq" id="WP_249300690.1">
    <property type="nucleotide sequence ID" value="NZ_CP060634.1"/>
</dbReference>
<dbReference type="CDD" id="cd01392">
    <property type="entry name" value="HTH_LacI"/>
    <property type="match status" value="1"/>
</dbReference>
<dbReference type="KEGG" id="qdo:H9Q78_07675"/>
<keyword evidence="7" id="KW-1185">Reference proteome</keyword>
<accession>A0A7G9G0P2</accession>
<dbReference type="EMBL" id="CP060634">
    <property type="protein sequence ID" value="QNM04374.1"/>
    <property type="molecule type" value="Genomic_DNA"/>
</dbReference>
<dbReference type="PRINTS" id="PR00036">
    <property type="entry name" value="HTHLACI"/>
</dbReference>
<feature type="domain" description="HTH lacI-type" evidence="4">
    <location>
        <begin position="10"/>
        <end position="64"/>
    </location>
</feature>
<dbReference type="PROSITE" id="PS50932">
    <property type="entry name" value="HTH_LACI_2"/>
    <property type="match status" value="1"/>
</dbReference>
<dbReference type="InterPro" id="IPR000843">
    <property type="entry name" value="HTH_LacI"/>
</dbReference>